<dbReference type="InterPro" id="IPR045851">
    <property type="entry name" value="AMP-bd_C_sf"/>
</dbReference>
<dbReference type="Pfam" id="PF00501">
    <property type="entry name" value="AMP-binding"/>
    <property type="match status" value="1"/>
</dbReference>
<evidence type="ECO:0000259" key="3">
    <source>
        <dbReference type="Pfam" id="PF00501"/>
    </source>
</evidence>
<dbReference type="SUPFAM" id="SSF56801">
    <property type="entry name" value="Acetyl-CoA synthetase-like"/>
    <property type="match status" value="1"/>
</dbReference>
<reference evidence="5 6" key="1">
    <citation type="submission" date="2018-03" db="EMBL/GenBank/DDBJ databases">
        <authorList>
            <person name="Gully D."/>
        </authorList>
    </citation>
    <scope>NUCLEOTIDE SEQUENCE [LARGE SCALE GENOMIC DNA]</scope>
    <source>
        <strain evidence="5">ORS3257</strain>
    </source>
</reference>
<protein>
    <submittedName>
        <fullName evidence="5">Acyl-CoA synthetase (AMP-forming)/AMP-acid ligase II</fullName>
    </submittedName>
</protein>
<dbReference type="PANTHER" id="PTHR43201:SF5">
    <property type="entry name" value="MEDIUM-CHAIN ACYL-COA LIGASE ACSF2, MITOCHONDRIAL"/>
    <property type="match status" value="1"/>
</dbReference>
<evidence type="ECO:0000313" key="5">
    <source>
        <dbReference type="EMBL" id="SPP92915.1"/>
    </source>
</evidence>
<gene>
    <name evidence="5" type="ORF">BRAD3257_1800</name>
</gene>
<dbReference type="GO" id="GO:0031956">
    <property type="term" value="F:medium-chain fatty acid-CoA ligase activity"/>
    <property type="evidence" value="ECO:0007669"/>
    <property type="project" value="TreeGrafter"/>
</dbReference>
<dbReference type="PROSITE" id="PS00455">
    <property type="entry name" value="AMP_BINDING"/>
    <property type="match status" value="1"/>
</dbReference>
<accession>A0A2U3PUU2</accession>
<dbReference type="AlphaFoldDB" id="A0A2U3PUU2"/>
<feature type="domain" description="AMP-binding enzyme C-terminal" evidence="4">
    <location>
        <begin position="418"/>
        <end position="493"/>
    </location>
</feature>
<name>A0A2U3PUU2_9BRAD</name>
<dbReference type="Gene3D" id="3.30.300.30">
    <property type="match status" value="1"/>
</dbReference>
<keyword evidence="2 5" id="KW-0436">Ligase</keyword>
<dbReference type="PANTHER" id="PTHR43201">
    <property type="entry name" value="ACYL-COA SYNTHETASE"/>
    <property type="match status" value="1"/>
</dbReference>
<dbReference type="EMBL" id="LS398110">
    <property type="protein sequence ID" value="SPP92915.1"/>
    <property type="molecule type" value="Genomic_DNA"/>
</dbReference>
<feature type="domain" description="AMP-dependent synthetase/ligase" evidence="3">
    <location>
        <begin position="7"/>
        <end position="368"/>
    </location>
</feature>
<comment type="similarity">
    <text evidence="1">Belongs to the ATP-dependent AMP-binding enzyme family.</text>
</comment>
<dbReference type="KEGG" id="bvz:BRAD3257_1800"/>
<evidence type="ECO:0000256" key="2">
    <source>
        <dbReference type="ARBA" id="ARBA00022598"/>
    </source>
</evidence>
<evidence type="ECO:0000259" key="4">
    <source>
        <dbReference type="Pfam" id="PF13193"/>
    </source>
</evidence>
<dbReference type="RefSeq" id="WP_122401433.1">
    <property type="nucleotide sequence ID" value="NZ_LS398110.1"/>
</dbReference>
<organism evidence="5 6">
    <name type="scientific">Bradyrhizobium vignae</name>
    <dbReference type="NCBI Taxonomy" id="1549949"/>
    <lineage>
        <taxon>Bacteria</taxon>
        <taxon>Pseudomonadati</taxon>
        <taxon>Pseudomonadota</taxon>
        <taxon>Alphaproteobacteria</taxon>
        <taxon>Hyphomicrobiales</taxon>
        <taxon>Nitrobacteraceae</taxon>
        <taxon>Bradyrhizobium</taxon>
    </lineage>
</organism>
<sequence>MRLDTIFRAQAVRHPEKEALVCGSDRVSYGELDRRIRSVATGLLKLGAKPGDRLVIYLPNGIELVELLYAAFSVGVIAVPVSTRLTPLELQYICRDSKPFAVALEAASAQYAEVVKNVSGPAFIITGMNVSGTVPMAELRVNDAAPLHFLPFADDALVLYTSGTTGAPKGAVITHSNLVVQNYFVHAVEWGITRDDNYLVTTPLAHRAGLARLANALSLGGTLVILKSFDPVAAVLAIENEKVTVAGMVPTICRMLLPAIQDDPSRCESLRCIVVTGEAFPAELKRKFLSLLPHVRLVSFFAMTEAGAVTSLSHEEQLVRPESIGRPTPGVEIRIVDDRGIDTHPGQPGELLVRSGEPGRFTVMRCYYERPEESATALRDGWLHTGDIAKCDELGYLYIIDRKKDMIITGGLNVYTKEVEQALLANPGIADAAVVGIPDDVYGESVVAFVERPADSPLTVEDVIATAQERVAGYKKPRHVFLVDHLPRNGTGKVLKHELRLRAELLLRAQPQAAKA</sequence>
<dbReference type="InterPro" id="IPR042099">
    <property type="entry name" value="ANL_N_sf"/>
</dbReference>
<dbReference type="GO" id="GO:0006631">
    <property type="term" value="P:fatty acid metabolic process"/>
    <property type="evidence" value="ECO:0007669"/>
    <property type="project" value="TreeGrafter"/>
</dbReference>
<dbReference type="Proteomes" id="UP000246085">
    <property type="component" value="Chromosome BRAD3257"/>
</dbReference>
<dbReference type="Pfam" id="PF13193">
    <property type="entry name" value="AMP-binding_C"/>
    <property type="match status" value="1"/>
</dbReference>
<dbReference type="InterPro" id="IPR000873">
    <property type="entry name" value="AMP-dep_synth/lig_dom"/>
</dbReference>
<dbReference type="InterPro" id="IPR025110">
    <property type="entry name" value="AMP-bd_C"/>
</dbReference>
<evidence type="ECO:0000256" key="1">
    <source>
        <dbReference type="ARBA" id="ARBA00006432"/>
    </source>
</evidence>
<evidence type="ECO:0000313" key="6">
    <source>
        <dbReference type="Proteomes" id="UP000246085"/>
    </source>
</evidence>
<dbReference type="Gene3D" id="3.40.50.12780">
    <property type="entry name" value="N-terminal domain of ligase-like"/>
    <property type="match status" value="1"/>
</dbReference>
<proteinExistence type="inferred from homology"/>
<dbReference type="InterPro" id="IPR020845">
    <property type="entry name" value="AMP-binding_CS"/>
</dbReference>